<comment type="caution">
    <text evidence="3">The sequence shown here is derived from an EMBL/GenBank/DDBJ whole genome shotgun (WGS) entry which is preliminary data.</text>
</comment>
<dbReference type="AlphaFoldDB" id="A0A4R8DHP2"/>
<dbReference type="PANTHER" id="PTHR33371">
    <property type="entry name" value="INTERMEMBRANE PHOSPHOLIPID TRANSPORT SYSTEM BINDING PROTEIN MLAD-RELATED"/>
    <property type="match status" value="1"/>
</dbReference>
<protein>
    <submittedName>
        <fullName evidence="3">Phospholipid/cholesterol/gamma-HCH transport system substrate-binding protein</fullName>
    </submittedName>
</protein>
<dbReference type="PANTHER" id="PTHR33371:SF4">
    <property type="entry name" value="INTERMEMBRANE PHOSPHOLIPID TRANSPORT SYSTEM BINDING PROTEIN MLAD"/>
    <property type="match status" value="1"/>
</dbReference>
<feature type="transmembrane region" description="Helical" evidence="1">
    <location>
        <begin position="9"/>
        <end position="27"/>
    </location>
</feature>
<keyword evidence="1" id="KW-0812">Transmembrane</keyword>
<name>A0A4R8DHP2_9BACT</name>
<feature type="domain" description="Mce/MlaD" evidence="2">
    <location>
        <begin position="37"/>
        <end position="105"/>
    </location>
</feature>
<gene>
    <name evidence="3" type="ORF">EDB95_4892</name>
</gene>
<keyword evidence="1" id="KW-1133">Transmembrane helix</keyword>
<accession>A0A4R8DHP2</accession>
<evidence type="ECO:0000256" key="1">
    <source>
        <dbReference type="SAM" id="Phobius"/>
    </source>
</evidence>
<keyword evidence="1" id="KW-0472">Membrane</keyword>
<evidence type="ECO:0000313" key="4">
    <source>
        <dbReference type="Proteomes" id="UP000294498"/>
    </source>
</evidence>
<dbReference type="EMBL" id="SODV01000002">
    <property type="protein sequence ID" value="TDW97055.1"/>
    <property type="molecule type" value="Genomic_DNA"/>
</dbReference>
<dbReference type="RefSeq" id="WP_133998595.1">
    <property type="nucleotide sequence ID" value="NZ_SODV01000002.1"/>
</dbReference>
<keyword evidence="4" id="KW-1185">Reference proteome</keyword>
<dbReference type="InterPro" id="IPR052336">
    <property type="entry name" value="MlaD_Phospholipid_Transporter"/>
</dbReference>
<proteinExistence type="predicted"/>
<sequence>MKISNETKVGALAAVAITLLILGFNFLKGRNLFSNAHRIYAKYANVSGLGTSNPVMINGLQVGTVYDIKPLDKNVDTILVTLNLTRDINIPDNSVAAIATPLLGTPEVDLRIGNSTRLIQVGDTIQSQAALGLMDNALKTVDPVLTQVGLVLHSVDSVLNKFSDILDPRTKGNLRDMIASFSKDASALTVTLNRVNGLLDKENGSLSKTMDNLDSFTGNLAKNNDALTGTLQNLKKTTDQLADGNLGKTLEQLKTSTAQLQDILTKVNNGSGSVGALLNDKTLYNKLNSTVRSINTLVDDLKLHPKRYVNITVFGKKDRSTPLKAPLSEDSTQH</sequence>
<dbReference type="Pfam" id="PF02470">
    <property type="entry name" value="MlaD"/>
    <property type="match status" value="1"/>
</dbReference>
<evidence type="ECO:0000313" key="3">
    <source>
        <dbReference type="EMBL" id="TDW97055.1"/>
    </source>
</evidence>
<organism evidence="3 4">
    <name type="scientific">Dinghuibacter silviterrae</name>
    <dbReference type="NCBI Taxonomy" id="1539049"/>
    <lineage>
        <taxon>Bacteria</taxon>
        <taxon>Pseudomonadati</taxon>
        <taxon>Bacteroidota</taxon>
        <taxon>Chitinophagia</taxon>
        <taxon>Chitinophagales</taxon>
        <taxon>Chitinophagaceae</taxon>
        <taxon>Dinghuibacter</taxon>
    </lineage>
</organism>
<evidence type="ECO:0000259" key="2">
    <source>
        <dbReference type="Pfam" id="PF02470"/>
    </source>
</evidence>
<dbReference type="Proteomes" id="UP000294498">
    <property type="component" value="Unassembled WGS sequence"/>
</dbReference>
<reference evidence="3 4" key="1">
    <citation type="submission" date="2019-03" db="EMBL/GenBank/DDBJ databases">
        <title>Genomic Encyclopedia of Type Strains, Phase IV (KMG-IV): sequencing the most valuable type-strain genomes for metagenomic binning, comparative biology and taxonomic classification.</title>
        <authorList>
            <person name="Goeker M."/>
        </authorList>
    </citation>
    <scope>NUCLEOTIDE SEQUENCE [LARGE SCALE GENOMIC DNA]</scope>
    <source>
        <strain evidence="3 4">DSM 100059</strain>
    </source>
</reference>
<dbReference type="InterPro" id="IPR003399">
    <property type="entry name" value="Mce/MlaD"/>
</dbReference>
<dbReference type="OrthoDB" id="9769132at2"/>